<feature type="signal peptide" evidence="2">
    <location>
        <begin position="1"/>
        <end position="23"/>
    </location>
</feature>
<feature type="region of interest" description="Disordered" evidence="1">
    <location>
        <begin position="44"/>
        <end position="88"/>
    </location>
</feature>
<dbReference type="EMBL" id="DF237758">
    <property type="protein sequence ID" value="GAQ91572.1"/>
    <property type="molecule type" value="Genomic_DNA"/>
</dbReference>
<evidence type="ECO:0000256" key="2">
    <source>
        <dbReference type="SAM" id="SignalP"/>
    </source>
</evidence>
<evidence type="ECO:0000313" key="4">
    <source>
        <dbReference type="Proteomes" id="UP000054558"/>
    </source>
</evidence>
<feature type="chain" id="PRO_5013027947" description="Secreted protein" evidence="2">
    <location>
        <begin position="24"/>
        <end position="88"/>
    </location>
</feature>
<keyword evidence="2" id="KW-0732">Signal</keyword>
<gene>
    <name evidence="3" type="ORF">KFL_008090030</name>
</gene>
<organism evidence="3 4">
    <name type="scientific">Klebsormidium nitens</name>
    <name type="common">Green alga</name>
    <name type="synonym">Ulothrix nitens</name>
    <dbReference type="NCBI Taxonomy" id="105231"/>
    <lineage>
        <taxon>Eukaryota</taxon>
        <taxon>Viridiplantae</taxon>
        <taxon>Streptophyta</taxon>
        <taxon>Klebsormidiophyceae</taxon>
        <taxon>Klebsormidiales</taxon>
        <taxon>Klebsormidiaceae</taxon>
        <taxon>Klebsormidium</taxon>
    </lineage>
</organism>
<proteinExistence type="predicted"/>
<dbReference type="AlphaFoldDB" id="A0A1Y1IN76"/>
<keyword evidence="4" id="KW-1185">Reference proteome</keyword>
<sequence>MASPMAGSIGIALLSVFLNQARCAASSQTVRLFGSTTTICTETGPNVHDAAGNTPPDLMESGEQSAETQPIAVRLPQSPAPDTLSARF</sequence>
<dbReference type="Proteomes" id="UP000054558">
    <property type="component" value="Unassembled WGS sequence"/>
</dbReference>
<protein>
    <recommendedName>
        <fullName evidence="5">Secreted protein</fullName>
    </recommendedName>
</protein>
<accession>A0A1Y1IN76</accession>
<reference evidence="3 4" key="1">
    <citation type="journal article" date="2014" name="Nat. Commun.">
        <title>Klebsormidium flaccidum genome reveals primary factors for plant terrestrial adaptation.</title>
        <authorList>
            <person name="Hori K."/>
            <person name="Maruyama F."/>
            <person name="Fujisawa T."/>
            <person name="Togashi T."/>
            <person name="Yamamoto N."/>
            <person name="Seo M."/>
            <person name="Sato S."/>
            <person name="Yamada T."/>
            <person name="Mori H."/>
            <person name="Tajima N."/>
            <person name="Moriyama T."/>
            <person name="Ikeuchi M."/>
            <person name="Watanabe M."/>
            <person name="Wada H."/>
            <person name="Kobayashi K."/>
            <person name="Saito M."/>
            <person name="Masuda T."/>
            <person name="Sasaki-Sekimoto Y."/>
            <person name="Mashiguchi K."/>
            <person name="Awai K."/>
            <person name="Shimojima M."/>
            <person name="Masuda S."/>
            <person name="Iwai M."/>
            <person name="Nobusawa T."/>
            <person name="Narise T."/>
            <person name="Kondo S."/>
            <person name="Saito H."/>
            <person name="Sato R."/>
            <person name="Murakawa M."/>
            <person name="Ihara Y."/>
            <person name="Oshima-Yamada Y."/>
            <person name="Ohtaka K."/>
            <person name="Satoh M."/>
            <person name="Sonobe K."/>
            <person name="Ishii M."/>
            <person name="Ohtani R."/>
            <person name="Kanamori-Sato M."/>
            <person name="Honoki R."/>
            <person name="Miyazaki D."/>
            <person name="Mochizuki H."/>
            <person name="Umetsu J."/>
            <person name="Higashi K."/>
            <person name="Shibata D."/>
            <person name="Kamiya Y."/>
            <person name="Sato N."/>
            <person name="Nakamura Y."/>
            <person name="Tabata S."/>
            <person name="Ida S."/>
            <person name="Kurokawa K."/>
            <person name="Ohta H."/>
        </authorList>
    </citation>
    <scope>NUCLEOTIDE SEQUENCE [LARGE SCALE GENOMIC DNA]</scope>
    <source>
        <strain evidence="3 4">NIES-2285</strain>
    </source>
</reference>
<evidence type="ECO:0000256" key="1">
    <source>
        <dbReference type="SAM" id="MobiDB-lite"/>
    </source>
</evidence>
<evidence type="ECO:0008006" key="5">
    <source>
        <dbReference type="Google" id="ProtNLM"/>
    </source>
</evidence>
<name>A0A1Y1IN76_KLENI</name>
<evidence type="ECO:0000313" key="3">
    <source>
        <dbReference type="EMBL" id="GAQ91572.1"/>
    </source>
</evidence>